<feature type="domain" description="BURP" evidence="2">
    <location>
        <begin position="76"/>
        <end position="256"/>
    </location>
</feature>
<accession>A0AAW1XSS8</accession>
<dbReference type="PANTHER" id="PTHR31236:SF2">
    <property type="entry name" value="BURP DOMAIN PROTEIN RD22"/>
    <property type="match status" value="1"/>
</dbReference>
<feature type="chain" id="PRO_5044013626" description="BURP domain-containing protein" evidence="1">
    <location>
        <begin position="21"/>
        <end position="257"/>
    </location>
</feature>
<dbReference type="AlphaFoldDB" id="A0AAW1XSS8"/>
<evidence type="ECO:0000313" key="4">
    <source>
        <dbReference type="Proteomes" id="UP001457282"/>
    </source>
</evidence>
<sequence>MESFRLVLLCSFLYVAVVQMGIYASNDVPWGSYWKTALPQTPMPKTLQELLHPDNWIGDKSTYSMNIKTLQGSASGEQDHPVLPKTANAVAAPLLPRKVANSVPFAKSKLPQILNHFALKPNSAEAQVIKQTIQDCEAPSVVGEAKCILRRSETKTNRITGWQREIVLKNGERAVVCHKKKYAYTVFYCHEVQPTRTYMVPLVGADGTKAEAVVICHTDTRTWNSKNFALQELKIKPGTEPICHFLASGNLVWVPNK</sequence>
<dbReference type="InterPro" id="IPR044816">
    <property type="entry name" value="BURP"/>
</dbReference>
<dbReference type="EMBL" id="JBEDUW010000003">
    <property type="protein sequence ID" value="KAK9939543.1"/>
    <property type="molecule type" value="Genomic_DNA"/>
</dbReference>
<gene>
    <name evidence="3" type="ORF">M0R45_016235</name>
</gene>
<evidence type="ECO:0000313" key="3">
    <source>
        <dbReference type="EMBL" id="KAK9939543.1"/>
    </source>
</evidence>
<evidence type="ECO:0000259" key="2">
    <source>
        <dbReference type="PROSITE" id="PS51277"/>
    </source>
</evidence>
<dbReference type="PANTHER" id="PTHR31236">
    <property type="entry name" value="BURP DOMAIN PROTEIN USPL1-LIKE"/>
    <property type="match status" value="1"/>
</dbReference>
<organism evidence="3 4">
    <name type="scientific">Rubus argutus</name>
    <name type="common">Southern blackberry</name>
    <dbReference type="NCBI Taxonomy" id="59490"/>
    <lineage>
        <taxon>Eukaryota</taxon>
        <taxon>Viridiplantae</taxon>
        <taxon>Streptophyta</taxon>
        <taxon>Embryophyta</taxon>
        <taxon>Tracheophyta</taxon>
        <taxon>Spermatophyta</taxon>
        <taxon>Magnoliopsida</taxon>
        <taxon>eudicotyledons</taxon>
        <taxon>Gunneridae</taxon>
        <taxon>Pentapetalae</taxon>
        <taxon>rosids</taxon>
        <taxon>fabids</taxon>
        <taxon>Rosales</taxon>
        <taxon>Rosaceae</taxon>
        <taxon>Rosoideae</taxon>
        <taxon>Rosoideae incertae sedis</taxon>
        <taxon>Rubus</taxon>
    </lineage>
</organism>
<keyword evidence="1" id="KW-0732">Signal</keyword>
<name>A0AAW1XSS8_RUBAR</name>
<comment type="caution">
    <text evidence="3">The sequence shown here is derived from an EMBL/GenBank/DDBJ whole genome shotgun (WGS) entry which is preliminary data.</text>
</comment>
<reference evidence="3 4" key="1">
    <citation type="journal article" date="2023" name="G3 (Bethesda)">
        <title>A chromosome-length genome assembly and annotation of blackberry (Rubus argutus, cv. 'Hillquist').</title>
        <authorList>
            <person name="Bruna T."/>
            <person name="Aryal R."/>
            <person name="Dudchenko O."/>
            <person name="Sargent D.J."/>
            <person name="Mead D."/>
            <person name="Buti M."/>
            <person name="Cavallini A."/>
            <person name="Hytonen T."/>
            <person name="Andres J."/>
            <person name="Pham M."/>
            <person name="Weisz D."/>
            <person name="Mascagni F."/>
            <person name="Usai G."/>
            <person name="Natali L."/>
            <person name="Bassil N."/>
            <person name="Fernandez G.E."/>
            <person name="Lomsadze A."/>
            <person name="Armour M."/>
            <person name="Olukolu B."/>
            <person name="Poorten T."/>
            <person name="Britton C."/>
            <person name="Davik J."/>
            <person name="Ashrafi H."/>
            <person name="Aiden E.L."/>
            <person name="Borodovsky M."/>
            <person name="Worthington M."/>
        </authorList>
    </citation>
    <scope>NUCLEOTIDE SEQUENCE [LARGE SCALE GENOMIC DNA]</scope>
    <source>
        <strain evidence="3">PI 553951</strain>
    </source>
</reference>
<dbReference type="Proteomes" id="UP001457282">
    <property type="component" value="Unassembled WGS sequence"/>
</dbReference>
<evidence type="ECO:0000256" key="1">
    <source>
        <dbReference type="SAM" id="SignalP"/>
    </source>
</evidence>
<dbReference type="Pfam" id="PF03181">
    <property type="entry name" value="BURP"/>
    <property type="match status" value="2"/>
</dbReference>
<keyword evidence="4" id="KW-1185">Reference proteome</keyword>
<dbReference type="PROSITE" id="PS51277">
    <property type="entry name" value="BURP"/>
    <property type="match status" value="1"/>
</dbReference>
<feature type="signal peptide" evidence="1">
    <location>
        <begin position="1"/>
        <end position="20"/>
    </location>
</feature>
<dbReference type="SMART" id="SM01045">
    <property type="entry name" value="BURP"/>
    <property type="match status" value="1"/>
</dbReference>
<dbReference type="InterPro" id="IPR004873">
    <property type="entry name" value="BURP_dom"/>
</dbReference>
<proteinExistence type="predicted"/>
<protein>
    <recommendedName>
        <fullName evidence="2">BURP domain-containing protein</fullName>
    </recommendedName>
</protein>